<keyword evidence="1" id="KW-0732">Signal</keyword>
<dbReference type="Gene3D" id="2.130.10.10">
    <property type="entry name" value="YVTN repeat-like/Quinoprotein amine dehydrogenase"/>
    <property type="match status" value="1"/>
</dbReference>
<proteinExistence type="predicted"/>
<dbReference type="InterPro" id="IPR011044">
    <property type="entry name" value="Quino_amine_DH_bsu"/>
</dbReference>
<dbReference type="STRING" id="765913.ThidrDRAFT_1905"/>
<dbReference type="Pfam" id="PF13449">
    <property type="entry name" value="Phytase-like"/>
    <property type="match status" value="1"/>
</dbReference>
<dbReference type="eggNOG" id="COG5276">
    <property type="taxonomic scope" value="Bacteria"/>
</dbReference>
<dbReference type="InterPro" id="IPR027372">
    <property type="entry name" value="Phytase-like_dom"/>
</dbReference>
<dbReference type="eggNOG" id="COG4222">
    <property type="taxonomic scope" value="Bacteria"/>
</dbReference>
<dbReference type="Proteomes" id="UP000004200">
    <property type="component" value="Unassembled WGS sequence"/>
</dbReference>
<feature type="domain" description="Phytase-like" evidence="2">
    <location>
        <begin position="481"/>
        <end position="766"/>
    </location>
</feature>
<gene>
    <name evidence="3" type="ORF">ThidrDRAFT_1905</name>
</gene>
<dbReference type="PANTHER" id="PTHR46928:SF1">
    <property type="entry name" value="MESENCHYME-SPECIFIC CELL SURFACE GLYCOPROTEIN"/>
    <property type="match status" value="1"/>
</dbReference>
<dbReference type="SUPFAM" id="SSF50974">
    <property type="entry name" value="Nitrous oxide reductase, N-terminal domain"/>
    <property type="match status" value="1"/>
</dbReference>
<evidence type="ECO:0000256" key="1">
    <source>
        <dbReference type="SAM" id="SignalP"/>
    </source>
</evidence>
<dbReference type="PATRIC" id="fig|765913.3.peg.1934"/>
<dbReference type="RefSeq" id="WP_007040619.1">
    <property type="nucleotide sequence ID" value="NZ_AFWT01000011.1"/>
</dbReference>
<sequence length="788" mass="84075">MQTSTRGIFLPSLLAMGVAMATQAQADTGWNGVSATISDLRSGEVGARFQRIATFGNYLNLDAEDLDEETVSEIVAATKDGETLVYTDSPGESIGFVDISDPTKPMPLGRVAVGGEPTSVDVIGNLLALVAVNTSDDFLNTSGRLLVVNIPRQTLVGWIELDGQPDSIKISSDGDYAAIAIENERNEEATVDGVEGGLPQDPPGYLAIVDIHGTDPSGWNLRRVELTGLASYGSSDPEPEFVDVNAQNQVIVSLQENNHLVVVDLPSGEILKDFDAGAVDLTGVDATEDGIISLTETLDGVAREPDAVSWVPLDPRGDSHLIATANEGDLFGGSRGFSLFDPKLGGDPLVFDSGASLDAIAAQFGHYPEDRSENKGSEPEAVEFGRFGRQDYLFVGSERGSFVAVYRMNQGQPEFFQLLPAPLGPEGLLAIPSRNLLIASGEKDDPSYGVRSSMMIYQLKRGRPDYPQILSADDGTGAPITWAALSGMVADPNDSNRLFAVWDSFFSESRILTIDVSQSPAVITDAMTMSGGTGNYDPEGIAIAPDGSFWIASEGNKDDSRPNRLLQVDSSTGTVLQEIGLPSEILACRAASEETATLGSGFEGLAVQGDASGYRLLVAQQRGWNYTTSACEDLDDDAGGLDANGQPLRTRIWTYDPVSGDWGHIGWELAAVPEHASWVGLSEISAMPNGAYVLIERDNRSGDFAVTKNLVEVSAAAMTDGLISASEKSTFDLIPSLKATNGWMTDKPEGVAVTRRGRVYLVTDNDGVDGWSGETWFLDLGRYPRLFD</sequence>
<dbReference type="PANTHER" id="PTHR46928">
    <property type="entry name" value="MESENCHYME-SPECIFIC CELL SURFACE GLYCOPROTEIN"/>
    <property type="match status" value="1"/>
</dbReference>
<organism evidence="3 4">
    <name type="scientific">Thiorhodococcus drewsii AZ1</name>
    <dbReference type="NCBI Taxonomy" id="765913"/>
    <lineage>
        <taxon>Bacteria</taxon>
        <taxon>Pseudomonadati</taxon>
        <taxon>Pseudomonadota</taxon>
        <taxon>Gammaproteobacteria</taxon>
        <taxon>Chromatiales</taxon>
        <taxon>Chromatiaceae</taxon>
        <taxon>Thiorhodococcus</taxon>
    </lineage>
</organism>
<keyword evidence="4" id="KW-1185">Reference proteome</keyword>
<comment type="caution">
    <text evidence="3">The sequence shown here is derived from an EMBL/GenBank/DDBJ whole genome shotgun (WGS) entry which is preliminary data.</text>
</comment>
<evidence type="ECO:0000313" key="3">
    <source>
        <dbReference type="EMBL" id="EGV31704.1"/>
    </source>
</evidence>
<feature type="chain" id="PRO_5003428864" evidence="1">
    <location>
        <begin position="27"/>
        <end position="788"/>
    </location>
</feature>
<dbReference type="InterPro" id="IPR011045">
    <property type="entry name" value="N2O_reductase_N"/>
</dbReference>
<evidence type="ECO:0000313" key="4">
    <source>
        <dbReference type="Proteomes" id="UP000004200"/>
    </source>
</evidence>
<dbReference type="SUPFAM" id="SSF50969">
    <property type="entry name" value="YVTN repeat-like/Quinoprotein amine dehydrogenase"/>
    <property type="match status" value="2"/>
</dbReference>
<dbReference type="AlphaFoldDB" id="G2E0T2"/>
<dbReference type="InterPro" id="IPR052956">
    <property type="entry name" value="Mesenchyme-surface_protein"/>
</dbReference>
<feature type="signal peptide" evidence="1">
    <location>
        <begin position="1"/>
        <end position="26"/>
    </location>
</feature>
<evidence type="ECO:0000259" key="2">
    <source>
        <dbReference type="Pfam" id="PF13449"/>
    </source>
</evidence>
<reference evidence="3 4" key="1">
    <citation type="submission" date="2011-06" db="EMBL/GenBank/DDBJ databases">
        <title>The draft genome of Thiorhodococcus drewsii AZ1.</title>
        <authorList>
            <consortium name="US DOE Joint Genome Institute (JGI-PGF)"/>
            <person name="Lucas S."/>
            <person name="Han J."/>
            <person name="Lapidus A."/>
            <person name="Cheng J.-F."/>
            <person name="Goodwin L."/>
            <person name="Pitluck S."/>
            <person name="Peters L."/>
            <person name="Land M.L."/>
            <person name="Hauser L."/>
            <person name="Vogl K."/>
            <person name="Liu Z."/>
            <person name="Imhoff J."/>
            <person name="Thiel V."/>
            <person name="Frigaard N.-U."/>
            <person name="Bryant D.A."/>
            <person name="Woyke T.J."/>
        </authorList>
    </citation>
    <scope>NUCLEOTIDE SEQUENCE [LARGE SCALE GENOMIC DNA]</scope>
    <source>
        <strain evidence="3 4">AZ1</strain>
    </source>
</reference>
<accession>G2E0T2</accession>
<name>G2E0T2_9GAMM</name>
<dbReference type="EMBL" id="AFWT01000011">
    <property type="protein sequence ID" value="EGV31704.1"/>
    <property type="molecule type" value="Genomic_DNA"/>
</dbReference>
<dbReference type="InterPro" id="IPR015943">
    <property type="entry name" value="WD40/YVTN_repeat-like_dom_sf"/>
</dbReference>
<protein>
    <submittedName>
        <fullName evidence="3">Alkaline phosphatase-like protein</fullName>
    </submittedName>
</protein>